<reference evidence="6 7" key="1">
    <citation type="journal article" name="Sci. Rep.">
        <title>Genome-scale phylogenetic analyses confirm Olpidium as the closest living zoosporic fungus to the non-flagellated, terrestrial fungi.</title>
        <authorList>
            <person name="Chang Y."/>
            <person name="Rochon D."/>
            <person name="Sekimoto S."/>
            <person name="Wang Y."/>
            <person name="Chovatia M."/>
            <person name="Sandor L."/>
            <person name="Salamov A."/>
            <person name="Grigoriev I.V."/>
            <person name="Stajich J.E."/>
            <person name="Spatafora J.W."/>
        </authorList>
    </citation>
    <scope>NUCLEOTIDE SEQUENCE [LARGE SCALE GENOMIC DNA]</scope>
    <source>
        <strain evidence="6">S191</strain>
    </source>
</reference>
<feature type="compositionally biased region" description="Low complexity" evidence="4">
    <location>
        <begin position="136"/>
        <end position="147"/>
    </location>
</feature>
<dbReference type="Pfam" id="PF00622">
    <property type="entry name" value="SPRY"/>
    <property type="match status" value="1"/>
</dbReference>
<protein>
    <recommendedName>
        <fullName evidence="5">B30.2/SPRY domain-containing protein</fullName>
    </recommendedName>
</protein>
<evidence type="ECO:0000313" key="7">
    <source>
        <dbReference type="Proteomes" id="UP000673691"/>
    </source>
</evidence>
<keyword evidence="2" id="KW-0539">Nucleus</keyword>
<dbReference type="PANTHER" id="PTHR10598:SF0">
    <property type="entry name" value="SET1_ASH2 HISTONE METHYLTRANSFERASE COMPLEX SUBUNIT ASH2"/>
    <property type="match status" value="1"/>
</dbReference>
<dbReference type="SMART" id="SM00449">
    <property type="entry name" value="SPRY"/>
    <property type="match status" value="1"/>
</dbReference>
<dbReference type="AlphaFoldDB" id="A0A8H8DEZ7"/>
<dbReference type="InterPro" id="IPR001870">
    <property type="entry name" value="B30.2/SPRY"/>
</dbReference>
<keyword evidence="7" id="KW-1185">Reference proteome</keyword>
<dbReference type="InterPro" id="IPR043136">
    <property type="entry name" value="B30.2/SPRY_sf"/>
</dbReference>
<accession>A0A8H8DEZ7</accession>
<evidence type="ECO:0000259" key="5">
    <source>
        <dbReference type="PROSITE" id="PS50188"/>
    </source>
</evidence>
<evidence type="ECO:0000256" key="4">
    <source>
        <dbReference type="SAM" id="MobiDB-lite"/>
    </source>
</evidence>
<evidence type="ECO:0000256" key="2">
    <source>
        <dbReference type="ARBA" id="ARBA00023242"/>
    </source>
</evidence>
<proteinExistence type="inferred from homology"/>
<dbReference type="EMBL" id="JAEFCI010013378">
    <property type="protein sequence ID" value="KAG5455437.1"/>
    <property type="molecule type" value="Genomic_DNA"/>
</dbReference>
<comment type="similarity">
    <text evidence="3">Belongs to the cclA family.</text>
</comment>
<feature type="region of interest" description="Disordered" evidence="4">
    <location>
        <begin position="121"/>
        <end position="147"/>
    </location>
</feature>
<feature type="compositionally biased region" description="Low complexity" evidence="4">
    <location>
        <begin position="323"/>
        <end position="332"/>
    </location>
</feature>
<comment type="caution">
    <text evidence="6">The sequence shown here is derived from an EMBL/GenBank/DDBJ whole genome shotgun (WGS) entry which is preliminary data.</text>
</comment>
<dbReference type="InterPro" id="IPR037353">
    <property type="entry name" value="ASH2"/>
</dbReference>
<evidence type="ECO:0000256" key="1">
    <source>
        <dbReference type="ARBA" id="ARBA00004123"/>
    </source>
</evidence>
<dbReference type="CDD" id="cd12872">
    <property type="entry name" value="SPRY_Ash2"/>
    <property type="match status" value="1"/>
</dbReference>
<evidence type="ECO:0000256" key="3">
    <source>
        <dbReference type="ARBA" id="ARBA00038149"/>
    </source>
</evidence>
<dbReference type="OrthoDB" id="21243at2759"/>
<feature type="non-terminal residue" evidence="6">
    <location>
        <position position="414"/>
    </location>
</feature>
<dbReference type="Gene3D" id="2.60.120.920">
    <property type="match status" value="1"/>
</dbReference>
<dbReference type="PANTHER" id="PTHR10598">
    <property type="entry name" value="SET1/ASH2 HISTONE METHYLTRANSFERASE COMPLEX SUBUNIT ASH2"/>
    <property type="match status" value="1"/>
</dbReference>
<dbReference type="PROSITE" id="PS50188">
    <property type="entry name" value="B302_SPRY"/>
    <property type="match status" value="1"/>
</dbReference>
<dbReference type="InterPro" id="IPR013320">
    <property type="entry name" value="ConA-like_dom_sf"/>
</dbReference>
<feature type="domain" description="B30.2/SPRY" evidence="5">
    <location>
        <begin position="136"/>
        <end position="340"/>
    </location>
</feature>
<evidence type="ECO:0000313" key="6">
    <source>
        <dbReference type="EMBL" id="KAG5455437.1"/>
    </source>
</evidence>
<sequence>MMEQLDQAERELVQRRQLQPQGGLSPTRFSVVRSINRGPRTFAADQVESGVTSLAAEREVGRFVLWQLGRRRSSRLGGTRIYFKRRFDGLRAFCAAAIAEKSQQDHEAAKKKAPAAAAAGVAANKAGKRRAKPADEAAQQGATADADAATTKPFPNAVGAFCAAHQVFQQSPNGLTVWNEKGYRLTKATHGVEEGGWYYELTIGERPKGNENLRVGWAQISADLQGPCGMDCFAYGYRMTPGTVFHASRGREYGTGYGELLLEGLPVRLDDVEAPGDVLGCLIHIPPLTATQTKDLESRRWTVGQPSGKASKRRKKNSVPSIAAEAASSSEELTPEDAEAKTGGEAAVDGKQLDGLTEEGLGPPLDSVKGSQIVFFRNGKCEGVAFSDIFLGEVFTAGFPCGSAKPAPGGQDAL</sequence>
<dbReference type="GO" id="GO:0000976">
    <property type="term" value="F:transcription cis-regulatory region binding"/>
    <property type="evidence" value="ECO:0007669"/>
    <property type="project" value="TreeGrafter"/>
</dbReference>
<gene>
    <name evidence="6" type="ORF">BJ554DRAFT_5151</name>
</gene>
<dbReference type="InterPro" id="IPR003877">
    <property type="entry name" value="SPRY_dom"/>
</dbReference>
<dbReference type="Proteomes" id="UP000673691">
    <property type="component" value="Unassembled WGS sequence"/>
</dbReference>
<organism evidence="6 7">
    <name type="scientific">Olpidium bornovanus</name>
    <dbReference type="NCBI Taxonomy" id="278681"/>
    <lineage>
        <taxon>Eukaryota</taxon>
        <taxon>Fungi</taxon>
        <taxon>Fungi incertae sedis</taxon>
        <taxon>Olpidiomycota</taxon>
        <taxon>Olpidiomycotina</taxon>
        <taxon>Olpidiomycetes</taxon>
        <taxon>Olpidiales</taxon>
        <taxon>Olpidiaceae</taxon>
        <taxon>Olpidium</taxon>
    </lineage>
</organism>
<name>A0A8H8DEZ7_9FUNG</name>
<comment type="subcellular location">
    <subcellularLocation>
        <location evidence="1">Nucleus</location>
    </subcellularLocation>
</comment>
<dbReference type="SUPFAM" id="SSF49899">
    <property type="entry name" value="Concanavalin A-like lectins/glucanases"/>
    <property type="match status" value="1"/>
</dbReference>
<feature type="region of interest" description="Disordered" evidence="4">
    <location>
        <begin position="296"/>
        <end position="363"/>
    </location>
</feature>
<dbReference type="GO" id="GO:0048188">
    <property type="term" value="C:Set1C/COMPASS complex"/>
    <property type="evidence" value="ECO:0007669"/>
    <property type="project" value="InterPro"/>
</dbReference>